<evidence type="ECO:0000313" key="5">
    <source>
        <dbReference type="EMBL" id="KAF4387184.1"/>
    </source>
</evidence>
<sequence length="148" mass="17194">MENLLSTKLLLGELKVVPESYILPPEDRPGITKIPLCDTIPVIDLKLKGQPHHQLVHQIIHASKEFGFFQIPIEEKAKFLSDDPLKSCKIFTSIDYPNEDVHYWRDALRHPCHPLHQHIQFWPQNPPQYRDVVGAYTVEVRKLSMIRA</sequence>
<dbReference type="Proteomes" id="UP000525078">
    <property type="component" value="Unassembled WGS sequence"/>
</dbReference>
<evidence type="ECO:0000256" key="1">
    <source>
        <dbReference type="ARBA" id="ARBA00022723"/>
    </source>
</evidence>
<keyword evidence="2" id="KW-0847">Vitamin C</keyword>
<organism evidence="5 7">
    <name type="scientific">Cannabis sativa</name>
    <name type="common">Hemp</name>
    <name type="synonym">Marijuana</name>
    <dbReference type="NCBI Taxonomy" id="3483"/>
    <lineage>
        <taxon>Eukaryota</taxon>
        <taxon>Viridiplantae</taxon>
        <taxon>Streptophyta</taxon>
        <taxon>Embryophyta</taxon>
        <taxon>Tracheophyta</taxon>
        <taxon>Spermatophyta</taxon>
        <taxon>Magnoliopsida</taxon>
        <taxon>eudicotyledons</taxon>
        <taxon>Gunneridae</taxon>
        <taxon>Pentapetalae</taxon>
        <taxon>rosids</taxon>
        <taxon>fabids</taxon>
        <taxon>Rosales</taxon>
        <taxon>Cannabaceae</taxon>
        <taxon>Cannabis</taxon>
    </lineage>
</organism>
<evidence type="ECO:0000313" key="4">
    <source>
        <dbReference type="EMBL" id="KAF4358125.1"/>
    </source>
</evidence>
<evidence type="ECO:0000313" key="7">
    <source>
        <dbReference type="Proteomes" id="UP000583929"/>
    </source>
</evidence>
<dbReference type="InterPro" id="IPR027443">
    <property type="entry name" value="IPNS-like_sf"/>
</dbReference>
<dbReference type="SUPFAM" id="SSF51197">
    <property type="entry name" value="Clavaminate synthase-like"/>
    <property type="match status" value="1"/>
</dbReference>
<dbReference type="AlphaFoldDB" id="A0A7J6GW60"/>
<evidence type="ECO:0000313" key="6">
    <source>
        <dbReference type="Proteomes" id="UP000525078"/>
    </source>
</evidence>
<dbReference type="Gene3D" id="2.60.120.330">
    <property type="entry name" value="B-lactam Antibiotic, Isopenicillin N Synthase, Chain"/>
    <property type="match status" value="1"/>
</dbReference>
<keyword evidence="7" id="KW-1185">Reference proteome</keyword>
<dbReference type="PANTHER" id="PTHR47991">
    <property type="entry name" value="OXOGLUTARATE/IRON-DEPENDENT DIOXYGENASE"/>
    <property type="match status" value="1"/>
</dbReference>
<dbReference type="Proteomes" id="UP000583929">
    <property type="component" value="Unassembled WGS sequence"/>
</dbReference>
<reference evidence="6 7" key="1">
    <citation type="journal article" date="2020" name="bioRxiv">
        <title>Sequence and annotation of 42 cannabis genomes reveals extensive copy number variation in cannabinoid synthesis and pathogen resistance genes.</title>
        <authorList>
            <person name="Mckernan K.J."/>
            <person name="Helbert Y."/>
            <person name="Kane L.T."/>
            <person name="Ebling H."/>
            <person name="Zhang L."/>
            <person name="Liu B."/>
            <person name="Eaton Z."/>
            <person name="Mclaughlin S."/>
            <person name="Kingan S."/>
            <person name="Baybayan P."/>
            <person name="Concepcion G."/>
            <person name="Jordan M."/>
            <person name="Riva A."/>
            <person name="Barbazuk W."/>
            <person name="Harkins T."/>
        </authorList>
    </citation>
    <scope>NUCLEOTIDE SEQUENCE [LARGE SCALE GENOMIC DNA]</scope>
    <source>
        <strain evidence="6 7">cv. Jamaican Lion 4</strain>
        <strain evidence="5">Father</strain>
        <strain evidence="4">Mother</strain>
        <tissue evidence="5">Leaf</tissue>
    </source>
</reference>
<keyword evidence="3" id="KW-0408">Iron</keyword>
<gene>
    <name evidence="4" type="ORF">F8388_009408</name>
    <name evidence="5" type="ORF">G4B88_024756</name>
</gene>
<dbReference type="GO" id="GO:0031418">
    <property type="term" value="F:L-ascorbic acid binding"/>
    <property type="evidence" value="ECO:0007669"/>
    <property type="project" value="UniProtKB-KW"/>
</dbReference>
<comment type="caution">
    <text evidence="5">The sequence shown here is derived from an EMBL/GenBank/DDBJ whole genome shotgun (WGS) entry which is preliminary data.</text>
</comment>
<evidence type="ECO:0000256" key="2">
    <source>
        <dbReference type="ARBA" id="ARBA00022896"/>
    </source>
</evidence>
<dbReference type="InterPro" id="IPR050295">
    <property type="entry name" value="Plant_2OG-oxidoreductases"/>
</dbReference>
<keyword evidence="1" id="KW-0479">Metal-binding</keyword>
<dbReference type="EMBL" id="JAATIP010000228">
    <property type="protein sequence ID" value="KAF4358125.1"/>
    <property type="molecule type" value="Genomic_DNA"/>
</dbReference>
<name>A0A7J6GW60_CANSA</name>
<accession>A0A7J6GW60</accession>
<evidence type="ECO:0000256" key="3">
    <source>
        <dbReference type="ARBA" id="ARBA00023004"/>
    </source>
</evidence>
<dbReference type="GO" id="GO:0046872">
    <property type="term" value="F:metal ion binding"/>
    <property type="evidence" value="ECO:0007669"/>
    <property type="project" value="UniProtKB-KW"/>
</dbReference>
<proteinExistence type="predicted"/>
<dbReference type="EMBL" id="JAATIQ010000080">
    <property type="protein sequence ID" value="KAF4387184.1"/>
    <property type="molecule type" value="Genomic_DNA"/>
</dbReference>
<protein>
    <submittedName>
        <fullName evidence="5">Uncharacterized protein</fullName>
    </submittedName>
</protein>